<feature type="compositionally biased region" description="Pro residues" evidence="2">
    <location>
        <begin position="216"/>
        <end position="225"/>
    </location>
</feature>
<dbReference type="GeneID" id="39981209"/>
<evidence type="ECO:0000313" key="3">
    <source>
        <dbReference type="EMBL" id="ORC92785.1"/>
    </source>
</evidence>
<comment type="caution">
    <text evidence="3">The sequence shown here is derived from an EMBL/GenBank/DDBJ whole genome shotgun (WGS) entry which is preliminary data.</text>
</comment>
<proteinExistence type="predicted"/>
<dbReference type="RefSeq" id="XP_028886851.1">
    <property type="nucleotide sequence ID" value="XM_029021429.1"/>
</dbReference>
<organism evidence="3 4">
    <name type="scientific">Trypanosoma theileri</name>
    <dbReference type="NCBI Taxonomy" id="67003"/>
    <lineage>
        <taxon>Eukaryota</taxon>
        <taxon>Discoba</taxon>
        <taxon>Euglenozoa</taxon>
        <taxon>Kinetoplastea</taxon>
        <taxon>Metakinetoplastina</taxon>
        <taxon>Trypanosomatida</taxon>
        <taxon>Trypanosomatidae</taxon>
        <taxon>Trypanosoma</taxon>
    </lineage>
</organism>
<keyword evidence="4" id="KW-1185">Reference proteome</keyword>
<feature type="compositionally biased region" description="Polar residues" evidence="2">
    <location>
        <begin position="605"/>
        <end position="617"/>
    </location>
</feature>
<feature type="region of interest" description="Disordered" evidence="2">
    <location>
        <begin position="212"/>
        <end position="240"/>
    </location>
</feature>
<evidence type="ECO:0000313" key="4">
    <source>
        <dbReference type="Proteomes" id="UP000192257"/>
    </source>
</evidence>
<feature type="coiled-coil region" evidence="1">
    <location>
        <begin position="394"/>
        <end position="424"/>
    </location>
</feature>
<reference evidence="3 4" key="1">
    <citation type="submission" date="2017-03" db="EMBL/GenBank/DDBJ databases">
        <title>An alternative strategy for trypanosome survival in the mammalian bloodstream revealed through genome and transcriptome analysis of the ubiquitous bovine parasite Trypanosoma (Megatrypanum) theileri.</title>
        <authorList>
            <person name="Kelly S."/>
            <person name="Ivens A."/>
            <person name="Mott A."/>
            <person name="O'Neill E."/>
            <person name="Emms D."/>
            <person name="Macleod O."/>
            <person name="Voorheis P."/>
            <person name="Matthews J."/>
            <person name="Matthews K."/>
            <person name="Carrington M."/>
        </authorList>
    </citation>
    <scope>NUCLEOTIDE SEQUENCE [LARGE SCALE GENOMIC DNA]</scope>
    <source>
        <strain evidence="3">Edinburgh</strain>
    </source>
</reference>
<dbReference type="EMBL" id="NBCO01000002">
    <property type="protein sequence ID" value="ORC92785.1"/>
    <property type="molecule type" value="Genomic_DNA"/>
</dbReference>
<evidence type="ECO:0000256" key="2">
    <source>
        <dbReference type="SAM" id="MobiDB-lite"/>
    </source>
</evidence>
<evidence type="ECO:0000256" key="1">
    <source>
        <dbReference type="SAM" id="Coils"/>
    </source>
</evidence>
<name>A0A1X0P7G5_9TRYP</name>
<dbReference type="OrthoDB" id="248593at2759"/>
<protein>
    <submittedName>
        <fullName evidence="3">Uncharacterized protein</fullName>
    </submittedName>
</protein>
<dbReference type="Proteomes" id="UP000192257">
    <property type="component" value="Unassembled WGS sequence"/>
</dbReference>
<dbReference type="AlphaFoldDB" id="A0A1X0P7G5"/>
<feature type="coiled-coil region" evidence="1">
    <location>
        <begin position="338"/>
        <end position="369"/>
    </location>
</feature>
<keyword evidence="1" id="KW-0175">Coiled coil</keyword>
<feature type="region of interest" description="Disordered" evidence="2">
    <location>
        <begin position="525"/>
        <end position="623"/>
    </location>
</feature>
<gene>
    <name evidence="3" type="ORF">TM35_000021110</name>
</gene>
<feature type="compositionally biased region" description="Basic and acidic residues" evidence="2">
    <location>
        <begin position="556"/>
        <end position="602"/>
    </location>
</feature>
<sequence length="623" mass="70544">MSSHSSDVYVMEDEEEDLSVQLPEGLVHSHSTTPLESSAEELYQRKKTACDLRTVGTNTENYVEESVSSLVYNGIMELMRTLAGDGFADNISMKFQQQRKCGSTEEITIIARNIIKRLGEICADQPQLSTLPEASLDVTDTAMSVPVSTTTSGATNITNKTDVNAVPSWLDDLQESMSRTETLLHELSKTTEKKETLDEHLKTSNTILLAPAVTSPTPPHSPPSAPLLISQSIPPEKTSRTEELETELRNLQEKMAEIRLIFAKEGLDSIVPLYNELLELRELRRKTAVKDAETTMAYLTTMECCFKQQLIAAEKRKRSLDLELTRRSCDVGNTITTLVEDVEKLAQLSQDLKQLRSEYQRQVALLDKNHYMCIAPLPGEKRLRTSEGSFKLLFEEQLEKEQQMMALRQELESQKKETEKWRERYEMSVQSTSLVQENTTFNSLLRNVDERLSAEAYRKLTLLCRLFGWNLLELTDKTIVIGRIGCAEEKLSLPFLDSLKDENPSLAMSVVLAKKVLEGCATRREQQVDVQSDNVKDNEEDLDDERNMEENEENESTIKESKNLELEETDKTEVENEVCDTGKEEVSTTDPSMDKNQEESIIKETPSSDSAEPTFYSSGLWDE</sequence>
<dbReference type="VEuPathDB" id="TriTrypDB:TM35_000021110"/>
<feature type="compositionally biased region" description="Acidic residues" evidence="2">
    <location>
        <begin position="538"/>
        <end position="555"/>
    </location>
</feature>
<accession>A0A1X0P7G5</accession>